<dbReference type="RefSeq" id="WP_006677770.1">
    <property type="nucleotide sequence ID" value="NZ_AHKH01000044.1"/>
</dbReference>
<organism evidence="2 3">
    <name type="scientific">Paenibacillus dendritiformis C454</name>
    <dbReference type="NCBI Taxonomy" id="1131935"/>
    <lineage>
        <taxon>Bacteria</taxon>
        <taxon>Bacillati</taxon>
        <taxon>Bacillota</taxon>
        <taxon>Bacilli</taxon>
        <taxon>Bacillales</taxon>
        <taxon>Paenibacillaceae</taxon>
        <taxon>Paenibacillus</taxon>
    </lineage>
</organism>
<protein>
    <submittedName>
        <fullName evidence="2">Uncharacterized protein</fullName>
    </submittedName>
</protein>
<dbReference type="PATRIC" id="fig|1131935.3.peg.3415"/>
<feature type="chain" id="PRO_5003590974" evidence="1">
    <location>
        <begin position="24"/>
        <end position="132"/>
    </location>
</feature>
<keyword evidence="3" id="KW-1185">Reference proteome</keyword>
<evidence type="ECO:0000313" key="3">
    <source>
        <dbReference type="Proteomes" id="UP000003900"/>
    </source>
</evidence>
<dbReference type="Proteomes" id="UP000003900">
    <property type="component" value="Unassembled WGS sequence"/>
</dbReference>
<evidence type="ECO:0000256" key="1">
    <source>
        <dbReference type="SAM" id="SignalP"/>
    </source>
</evidence>
<evidence type="ECO:0000313" key="2">
    <source>
        <dbReference type="EMBL" id="EHQ61228.1"/>
    </source>
</evidence>
<sequence length="132" mass="13489">MKKRLSVGIASLAVLAMAGSAYAAEVPTSSIASKIVKVSAADAHGKGGNNGLQAQVKVIPASSAVQAEAVAGGQAKQQMLSKNIVRDGAEIAVSVTSLDELAKEKGITVEELIGQLKREAKTSKSGQVMMKK</sequence>
<feature type="signal peptide" evidence="1">
    <location>
        <begin position="1"/>
        <end position="23"/>
    </location>
</feature>
<proteinExistence type="predicted"/>
<dbReference type="EMBL" id="AHKH01000044">
    <property type="protein sequence ID" value="EHQ61228.1"/>
    <property type="molecule type" value="Genomic_DNA"/>
</dbReference>
<dbReference type="AlphaFoldDB" id="H3SIA8"/>
<gene>
    <name evidence="2" type="ORF">PDENDC454_16383</name>
</gene>
<reference evidence="2 3" key="1">
    <citation type="journal article" date="2012" name="J. Bacteriol.">
        <title>Genome Sequence of the Pattern-Forming Social Bacterium Paenibacillus dendritiformis C454 Chiral Morphotype.</title>
        <authorList>
            <person name="Sirota-Madi A."/>
            <person name="Olender T."/>
            <person name="Helman Y."/>
            <person name="Brainis I."/>
            <person name="Finkelshtein A."/>
            <person name="Roth D."/>
            <person name="Hagai E."/>
            <person name="Leshkowitz D."/>
            <person name="Brodsky L."/>
            <person name="Galatenko V."/>
            <person name="Nikolaev V."/>
            <person name="Gutnick D.L."/>
            <person name="Lancet D."/>
            <person name="Ben-Jacob E."/>
        </authorList>
    </citation>
    <scope>NUCLEOTIDE SEQUENCE [LARGE SCALE GENOMIC DNA]</scope>
    <source>
        <strain evidence="2 3">C454</strain>
    </source>
</reference>
<accession>H3SIA8</accession>
<comment type="caution">
    <text evidence="2">The sequence shown here is derived from an EMBL/GenBank/DDBJ whole genome shotgun (WGS) entry which is preliminary data.</text>
</comment>
<keyword evidence="1" id="KW-0732">Signal</keyword>
<name>H3SIA8_9BACL</name>